<feature type="transmembrane region" description="Helical" evidence="7">
    <location>
        <begin position="707"/>
        <end position="726"/>
    </location>
</feature>
<evidence type="ECO:0000256" key="5">
    <source>
        <dbReference type="ARBA" id="ARBA00022989"/>
    </source>
</evidence>
<comment type="caution">
    <text evidence="10">The sequence shown here is derived from an EMBL/GenBank/DDBJ whole genome shotgun (WGS) entry which is preliminary data.</text>
</comment>
<feature type="transmembrane region" description="Helical" evidence="7">
    <location>
        <begin position="668"/>
        <end position="687"/>
    </location>
</feature>
<evidence type="ECO:0000256" key="2">
    <source>
        <dbReference type="ARBA" id="ARBA00008193"/>
    </source>
</evidence>
<dbReference type="Pfam" id="PF03458">
    <property type="entry name" value="Gly_transporter"/>
    <property type="match status" value="2"/>
</dbReference>
<gene>
    <name evidence="10" type="ORF">QO033_14755</name>
</gene>
<keyword evidence="11" id="KW-1185">Reference proteome</keyword>
<feature type="signal peptide" evidence="8">
    <location>
        <begin position="1"/>
        <end position="23"/>
    </location>
</feature>
<sequence length="863" mass="93343">MKALLLSILALAFALLSGPEAWAQSDDGAAALDRLAASGEIACGATDVPTAWQDIVCDRVLRVGLRDDYPGFAVRRAGRSEPEGFEVDLARLLARRLGLTLKIETVTPVTRLPALSDGDVDLVIATMGHNTQRDRRARFLRTHYYSSETVLVGRAPLAVTGWADLRGRTICSTSGNYANAQLSKVAGQLMLFRNIGQLHDALETGTCPLIAQDDGLLAAWLDDPAFAAQFERKLSLIPVHWGAAMPLTTPAPLARVFEAEIETLHRDGTLIALAQAHKLPTDFLQHQSERWQSAACRADATACQAPPLEVYRPLRVQLMDRHQPRYSGFYAADATGLYGEAGLDVHLLEGEADSHSLASLIAGKSDVALAWMGDALAFRAQGHDILNIAQFYRTPSATLICRRDSGIATLEDLAGKRLAVRNTGDERNLALFLAAQNIAPGKVSLVQQTDLVTDLLSGNSDCVTALSQGDFRTVLGAGFNGGSLRTFRLADAADALPEDGLYVRRESLKDPARRQAIAQFLAATVAGWRLAREKPEEVALMGRMLSPDLDDLEQRAILQEVLTHLGEGSELGLLDLSAVEGVEQLAGADAANSADLAPLLGPAALAGLWTHDIWYDAGLSHDNLLRPRASTLHFIEQTVSTRWFYVLDILGCLAAGIAGFLRARTREFDLWGALILTMLPAIGGGTLRDLLIGGERSPPFVFQDPNYMFLIFAVLLAGTLATRIAPDFKPRTAVFDRLMDLADTIGLSAFTVIGTKVALVAGLEWFWAPFFAAVTSAGGGMLSDIVAGREPRTFRGEPYEELAVLGSLLMLLLLEVADRFEGVSWLVSAVLFVTLAFVFTLRLLVIHYGLRSPRLRGAEPTKT</sequence>
<keyword evidence="8" id="KW-0732">Signal</keyword>
<evidence type="ECO:0000259" key="9">
    <source>
        <dbReference type="SMART" id="SM00062"/>
    </source>
</evidence>
<dbReference type="RefSeq" id="WP_284481748.1">
    <property type="nucleotide sequence ID" value="NZ_JASNJD010000011.1"/>
</dbReference>
<protein>
    <submittedName>
        <fullName evidence="10">ABC transporter substrate-binding protein</fullName>
    </submittedName>
</protein>
<dbReference type="EMBL" id="JASNJD010000011">
    <property type="protein sequence ID" value="MDK3018943.1"/>
    <property type="molecule type" value="Genomic_DNA"/>
</dbReference>
<dbReference type="Proteomes" id="UP001243757">
    <property type="component" value="Unassembled WGS sequence"/>
</dbReference>
<organism evidence="10 11">
    <name type="scientific">Pseudodonghicola flavimaris</name>
    <dbReference type="NCBI Taxonomy" id="3050036"/>
    <lineage>
        <taxon>Bacteria</taxon>
        <taxon>Pseudomonadati</taxon>
        <taxon>Pseudomonadota</taxon>
        <taxon>Alphaproteobacteria</taxon>
        <taxon>Rhodobacterales</taxon>
        <taxon>Paracoccaceae</taxon>
        <taxon>Pseudodonghicola</taxon>
    </lineage>
</organism>
<comment type="subcellular location">
    <subcellularLocation>
        <location evidence="1">Cell membrane</location>
        <topology evidence="1">Multi-pass membrane protein</topology>
    </subcellularLocation>
</comment>
<feature type="domain" description="Solute-binding protein family 3/N-terminal" evidence="9">
    <location>
        <begin position="60"/>
        <end position="295"/>
    </location>
</feature>
<dbReference type="InterPro" id="IPR001638">
    <property type="entry name" value="Solute-binding_3/MltF_N"/>
</dbReference>
<evidence type="ECO:0000256" key="8">
    <source>
        <dbReference type="SAM" id="SignalP"/>
    </source>
</evidence>
<keyword evidence="5 7" id="KW-1133">Transmembrane helix</keyword>
<dbReference type="PANTHER" id="PTHR30506:SF3">
    <property type="entry name" value="UPF0126 INNER MEMBRANE PROTEIN YADS-RELATED"/>
    <property type="match status" value="1"/>
</dbReference>
<evidence type="ECO:0000256" key="6">
    <source>
        <dbReference type="ARBA" id="ARBA00023136"/>
    </source>
</evidence>
<accession>A0ABT7F2X6</accession>
<evidence type="ECO:0000313" key="11">
    <source>
        <dbReference type="Proteomes" id="UP001243757"/>
    </source>
</evidence>
<dbReference type="Pfam" id="PF09084">
    <property type="entry name" value="NMT1"/>
    <property type="match status" value="1"/>
</dbReference>
<keyword evidence="4 7" id="KW-0812">Transmembrane</keyword>
<reference evidence="10 11" key="1">
    <citation type="submission" date="2023-05" db="EMBL/GenBank/DDBJ databases">
        <title>Pseudodonghicola sp. nov.</title>
        <authorList>
            <person name="Huang J."/>
        </authorList>
    </citation>
    <scope>NUCLEOTIDE SEQUENCE [LARGE SCALE GENOMIC DNA]</scope>
    <source>
        <strain evidence="10 11">IC7</strain>
    </source>
</reference>
<keyword evidence="6 7" id="KW-0472">Membrane</keyword>
<feature type="transmembrane region" description="Helical" evidence="7">
    <location>
        <begin position="823"/>
        <end position="845"/>
    </location>
</feature>
<name>A0ABT7F2X6_9RHOB</name>
<dbReference type="PANTHER" id="PTHR30506">
    <property type="entry name" value="INNER MEMBRANE PROTEIN"/>
    <property type="match status" value="1"/>
</dbReference>
<comment type="similarity">
    <text evidence="2">Belongs to the UPF0126 family.</text>
</comment>
<evidence type="ECO:0000256" key="4">
    <source>
        <dbReference type="ARBA" id="ARBA00022692"/>
    </source>
</evidence>
<feature type="transmembrane region" description="Helical" evidence="7">
    <location>
        <begin position="643"/>
        <end position="661"/>
    </location>
</feature>
<evidence type="ECO:0000256" key="7">
    <source>
        <dbReference type="SAM" id="Phobius"/>
    </source>
</evidence>
<feature type="chain" id="PRO_5047295676" evidence="8">
    <location>
        <begin position="24"/>
        <end position="863"/>
    </location>
</feature>
<evidence type="ECO:0000313" key="10">
    <source>
        <dbReference type="EMBL" id="MDK3018943.1"/>
    </source>
</evidence>
<dbReference type="InterPro" id="IPR015168">
    <property type="entry name" value="SsuA/THI5"/>
</dbReference>
<dbReference type="Pfam" id="PF00497">
    <property type="entry name" value="SBP_bac_3"/>
    <property type="match status" value="1"/>
</dbReference>
<proteinExistence type="inferred from homology"/>
<dbReference type="SUPFAM" id="SSF53850">
    <property type="entry name" value="Periplasmic binding protein-like II"/>
    <property type="match status" value="2"/>
</dbReference>
<dbReference type="Gene3D" id="3.40.190.10">
    <property type="entry name" value="Periplasmic binding protein-like II"/>
    <property type="match status" value="4"/>
</dbReference>
<dbReference type="InterPro" id="IPR005115">
    <property type="entry name" value="Gly_transporter"/>
</dbReference>
<evidence type="ECO:0000256" key="1">
    <source>
        <dbReference type="ARBA" id="ARBA00004651"/>
    </source>
</evidence>
<keyword evidence="3" id="KW-1003">Cell membrane</keyword>
<evidence type="ECO:0000256" key="3">
    <source>
        <dbReference type="ARBA" id="ARBA00022475"/>
    </source>
</evidence>
<dbReference type="SMART" id="SM00062">
    <property type="entry name" value="PBPb"/>
    <property type="match status" value="1"/>
</dbReference>
<feature type="transmembrane region" description="Helical" evidence="7">
    <location>
        <begin position="738"/>
        <end position="759"/>
    </location>
</feature>